<dbReference type="RefSeq" id="WP_123849352.1">
    <property type="nucleotide sequence ID" value="NZ_RPDH01000003.1"/>
</dbReference>
<evidence type="ECO:0000313" key="2">
    <source>
        <dbReference type="EMBL" id="RPE05701.1"/>
    </source>
</evidence>
<name>A0A3N4PLG0_9BACT</name>
<comment type="caution">
    <text evidence="2">The sequence shown here is derived from an EMBL/GenBank/DDBJ whole genome shotgun (WGS) entry which is preliminary data.</text>
</comment>
<organism evidence="2 3">
    <name type="scientific">Chitinophaga lutea</name>
    <dbReference type="NCBI Taxonomy" id="2488634"/>
    <lineage>
        <taxon>Bacteria</taxon>
        <taxon>Pseudomonadati</taxon>
        <taxon>Bacteroidota</taxon>
        <taxon>Chitinophagia</taxon>
        <taxon>Chitinophagales</taxon>
        <taxon>Chitinophagaceae</taxon>
        <taxon>Chitinophaga</taxon>
    </lineage>
</organism>
<evidence type="ECO:0008006" key="4">
    <source>
        <dbReference type="Google" id="ProtNLM"/>
    </source>
</evidence>
<feature type="chain" id="PRO_5018191576" description="DUF3078 domain-containing protein" evidence="1">
    <location>
        <begin position="20"/>
        <end position="376"/>
    </location>
</feature>
<evidence type="ECO:0000313" key="3">
    <source>
        <dbReference type="Proteomes" id="UP000278351"/>
    </source>
</evidence>
<keyword evidence="3" id="KW-1185">Reference proteome</keyword>
<dbReference type="Proteomes" id="UP000278351">
    <property type="component" value="Unassembled WGS sequence"/>
</dbReference>
<reference evidence="2 3" key="1">
    <citation type="submission" date="2018-11" db="EMBL/GenBank/DDBJ databases">
        <title>Chitinophaga lutea sp.nov., isolate from arsenic contaminated soil.</title>
        <authorList>
            <person name="Zong Y."/>
        </authorList>
    </citation>
    <scope>NUCLEOTIDE SEQUENCE [LARGE SCALE GENOMIC DNA]</scope>
    <source>
        <strain evidence="2 3">ZY74</strain>
    </source>
</reference>
<dbReference type="AlphaFoldDB" id="A0A3N4PLG0"/>
<feature type="signal peptide" evidence="1">
    <location>
        <begin position="1"/>
        <end position="19"/>
    </location>
</feature>
<proteinExistence type="predicted"/>
<protein>
    <recommendedName>
        <fullName evidence="4">DUF3078 domain-containing protein</fullName>
    </recommendedName>
</protein>
<dbReference type="OrthoDB" id="1326180at2"/>
<evidence type="ECO:0000256" key="1">
    <source>
        <dbReference type="SAM" id="SignalP"/>
    </source>
</evidence>
<gene>
    <name evidence="2" type="ORF">EGT74_25370</name>
</gene>
<keyword evidence="1" id="KW-0732">Signal</keyword>
<sequence>MKHIYLMACLLAAFFCAHAQVQQDVLQKKVLEAADPSTHVKSIRTNIFVDKYQALLKSGILSQNDAGLKVSTTVYGLFKLFDSTIAIDTNYSRYKWGRNLAIGAGITMGDDNRITAVTPSFTWAVVNGRELSVKKHAKQWAVIKRYVDGYEGLLVAMETAVNANTLTQEQLNRIDSFNVRQNLRLLQGIVPDAVLDGAIENQRALDSAYRKLEHDIKAGPLFTVGFDGNYADKSWSTLDAKAEFLVGTGFKKDREKNWDFYSGAFFNAAKDTVALKNLRRQSFSVKAGLNKVLLKTRDRKNSIVEVLGSLEYRNILQGAYAGETASNLLANFTFSIRLANDLYLPVEIKYDPRNGKFLGFIDLKFDIRKVFLRADP</sequence>
<dbReference type="EMBL" id="RPDH01000003">
    <property type="protein sequence ID" value="RPE05701.1"/>
    <property type="molecule type" value="Genomic_DNA"/>
</dbReference>
<accession>A0A3N4PLG0</accession>